<dbReference type="SUPFAM" id="SSF47459">
    <property type="entry name" value="HLH, helix-loop-helix DNA-binding domain"/>
    <property type="match status" value="1"/>
</dbReference>
<evidence type="ECO:0000259" key="3">
    <source>
        <dbReference type="PROSITE" id="PS50888"/>
    </source>
</evidence>
<dbReference type="Proteomes" id="UP000007322">
    <property type="component" value="Chromosome 1"/>
</dbReference>
<dbReference type="eggNOG" id="ENOG502T3HM">
    <property type="taxonomic scope" value="Eukaryota"/>
</dbReference>
<dbReference type="STRING" id="573729.G2Q5F1"/>
<evidence type="ECO:0000313" key="5">
    <source>
        <dbReference type="Proteomes" id="UP000007322"/>
    </source>
</evidence>
<reference evidence="4 5" key="1">
    <citation type="journal article" date="2011" name="Nat. Biotechnol.">
        <title>Comparative genomic analysis of the thermophilic biomass-degrading fungi Myceliophthora thermophila and Thielavia terrestris.</title>
        <authorList>
            <person name="Berka R.M."/>
            <person name="Grigoriev I.V."/>
            <person name="Otillar R."/>
            <person name="Salamov A."/>
            <person name="Grimwood J."/>
            <person name="Reid I."/>
            <person name="Ishmael N."/>
            <person name="John T."/>
            <person name="Darmond C."/>
            <person name="Moisan M.-C."/>
            <person name="Henrissat B."/>
            <person name="Coutinho P.M."/>
            <person name="Lombard V."/>
            <person name="Natvig D.O."/>
            <person name="Lindquist E."/>
            <person name="Schmutz J."/>
            <person name="Lucas S."/>
            <person name="Harris P."/>
            <person name="Powlowski J."/>
            <person name="Bellemare A."/>
            <person name="Taylor D."/>
            <person name="Butler G."/>
            <person name="de Vries R.P."/>
            <person name="Allijn I.E."/>
            <person name="van den Brink J."/>
            <person name="Ushinsky S."/>
            <person name="Storms R."/>
            <person name="Powell A.J."/>
            <person name="Paulsen I.T."/>
            <person name="Elbourne L.D.H."/>
            <person name="Baker S.E."/>
            <person name="Magnuson J."/>
            <person name="LaBoissiere S."/>
            <person name="Clutterbuck A.J."/>
            <person name="Martinez D."/>
            <person name="Wogulis M."/>
            <person name="de Leon A.L."/>
            <person name="Rey M.W."/>
            <person name="Tsang A."/>
        </authorList>
    </citation>
    <scope>NUCLEOTIDE SEQUENCE [LARGE SCALE GENOMIC DNA]</scope>
    <source>
        <strain evidence="5">ATCC 42464 / BCRC 31852 / DSM 1799</strain>
    </source>
</reference>
<feature type="compositionally biased region" description="Gly residues" evidence="2">
    <location>
        <begin position="323"/>
        <end position="336"/>
    </location>
</feature>
<dbReference type="RefSeq" id="XP_003659027.1">
    <property type="nucleotide sequence ID" value="XM_003658979.1"/>
</dbReference>
<dbReference type="GO" id="GO:0046983">
    <property type="term" value="F:protein dimerization activity"/>
    <property type="evidence" value="ECO:0007669"/>
    <property type="project" value="InterPro"/>
</dbReference>
<dbReference type="InParanoid" id="G2Q5F1"/>
<dbReference type="InterPro" id="IPR011598">
    <property type="entry name" value="bHLH_dom"/>
</dbReference>
<dbReference type="Gene3D" id="4.10.280.10">
    <property type="entry name" value="Helix-loop-helix DNA-binding domain"/>
    <property type="match status" value="1"/>
</dbReference>
<keyword evidence="1" id="KW-0175">Coiled coil</keyword>
<dbReference type="VEuPathDB" id="FungiDB:MYCTH_2136757"/>
<keyword evidence="5" id="KW-1185">Reference proteome</keyword>
<dbReference type="Pfam" id="PF00010">
    <property type="entry name" value="HLH"/>
    <property type="match status" value="1"/>
</dbReference>
<feature type="coiled-coil region" evidence="1">
    <location>
        <begin position="356"/>
        <end position="383"/>
    </location>
</feature>
<dbReference type="OrthoDB" id="3542681at2759"/>
<feature type="domain" description="BHLH" evidence="3">
    <location>
        <begin position="242"/>
        <end position="359"/>
    </location>
</feature>
<organism evidence="4 5">
    <name type="scientific">Thermothelomyces thermophilus (strain ATCC 42464 / BCRC 31852 / DSM 1799)</name>
    <name type="common">Sporotrichum thermophile</name>
    <dbReference type="NCBI Taxonomy" id="573729"/>
    <lineage>
        <taxon>Eukaryota</taxon>
        <taxon>Fungi</taxon>
        <taxon>Dikarya</taxon>
        <taxon>Ascomycota</taxon>
        <taxon>Pezizomycotina</taxon>
        <taxon>Sordariomycetes</taxon>
        <taxon>Sordariomycetidae</taxon>
        <taxon>Sordariales</taxon>
        <taxon>Chaetomiaceae</taxon>
        <taxon>Thermothelomyces</taxon>
    </lineage>
</organism>
<proteinExistence type="predicted"/>
<name>G2Q5F1_THET4</name>
<sequence length="404" mass="43427">MDHDRAWPANGSSEGLDGLHDSMLATGLVAQPLAHSRNNPESSQPGPWTTGTVPACSPRFGGLFVQTQQQGAIHPYGLPSPAPTAPVASPPDWPNHDTSCVVGAWPVSPISPSPTVGEAVGVELNHNLLYQPHSAQAAHALFDVGFRDWVGNANFHLDLHNTYSAAPTVSSLPHAVPPNVGSAWPGHLPTTTLDNGELPETTAFGHTITRERGCGPTLRTATRRVKRPAPAPRPGESAAHQRARANHNLVEQHYRHRLHARFEALLDSLPEGILNDDDDDDDDDQAVRGDPRGGTGGDATVAARGSGGWDINDDQQTGALATGVGGRGGGDGGGIKGRNNRRMSKVDVLTKADRVIKFLEGDIQRMRWEMEEMKRQREVAFRRVAPMETGVEVRGNCEWNMEGR</sequence>
<feature type="region of interest" description="Disordered" evidence="2">
    <location>
        <begin position="210"/>
        <end position="243"/>
    </location>
</feature>
<dbReference type="InterPro" id="IPR036638">
    <property type="entry name" value="HLH_DNA-bd_sf"/>
</dbReference>
<dbReference type="AlphaFoldDB" id="G2Q5F1"/>
<feature type="compositionally biased region" description="Acidic residues" evidence="2">
    <location>
        <begin position="274"/>
        <end position="284"/>
    </location>
</feature>
<accession>G2Q5F1</accession>
<dbReference type="SMART" id="SM00353">
    <property type="entry name" value="HLH"/>
    <property type="match status" value="1"/>
</dbReference>
<dbReference type="KEGG" id="mtm:MYCTH_2136757"/>
<protein>
    <recommendedName>
        <fullName evidence="3">BHLH domain-containing protein</fullName>
    </recommendedName>
</protein>
<dbReference type="PROSITE" id="PS50888">
    <property type="entry name" value="BHLH"/>
    <property type="match status" value="1"/>
</dbReference>
<dbReference type="OMA" id="QRARTNH"/>
<evidence type="ECO:0000256" key="1">
    <source>
        <dbReference type="SAM" id="Coils"/>
    </source>
</evidence>
<dbReference type="GeneID" id="11513107"/>
<evidence type="ECO:0000256" key="2">
    <source>
        <dbReference type="SAM" id="MobiDB-lite"/>
    </source>
</evidence>
<evidence type="ECO:0000313" key="4">
    <source>
        <dbReference type="EMBL" id="AEO53782.1"/>
    </source>
</evidence>
<feature type="region of interest" description="Disordered" evidence="2">
    <location>
        <begin position="273"/>
        <end position="339"/>
    </location>
</feature>
<dbReference type="EMBL" id="CP003002">
    <property type="protein sequence ID" value="AEO53782.1"/>
    <property type="molecule type" value="Genomic_DNA"/>
</dbReference>
<dbReference type="HOGENOM" id="CLU_681828_0_0_1"/>
<gene>
    <name evidence="4" type="ORF">MYCTH_2136757</name>
</gene>